<dbReference type="InterPro" id="IPR024140">
    <property type="entry name" value="Noxa"/>
</dbReference>
<protein>
    <submittedName>
        <fullName evidence="1">Phorbol-12-myristate-13-acetate-induced protein 1</fullName>
    </submittedName>
</protein>
<name>A0A8C1Q8B2_CYPCA</name>
<reference evidence="1" key="1">
    <citation type="submission" date="2025-08" db="UniProtKB">
        <authorList>
            <consortium name="Ensembl"/>
        </authorList>
    </citation>
    <scope>IDENTIFICATION</scope>
</reference>
<dbReference type="GO" id="GO:0006974">
    <property type="term" value="P:DNA damage response"/>
    <property type="evidence" value="ECO:0007669"/>
    <property type="project" value="InterPro"/>
</dbReference>
<proteinExistence type="predicted"/>
<evidence type="ECO:0000313" key="1">
    <source>
        <dbReference type="Ensembl" id="ENSCCRP00010021388.1"/>
    </source>
</evidence>
<accession>A0A8C1Q8B2</accession>
<evidence type="ECO:0000313" key="2">
    <source>
        <dbReference type="Proteomes" id="UP000694427"/>
    </source>
</evidence>
<dbReference type="GO" id="GO:0043065">
    <property type="term" value="P:positive regulation of apoptotic process"/>
    <property type="evidence" value="ECO:0007669"/>
    <property type="project" value="InterPro"/>
</dbReference>
<dbReference type="GO" id="GO:0001836">
    <property type="term" value="P:release of cytochrome c from mitochondria"/>
    <property type="evidence" value="ECO:0007669"/>
    <property type="project" value="InterPro"/>
</dbReference>
<dbReference type="Ensembl" id="ENSCCRT00010023390.1">
    <property type="protein sequence ID" value="ENSCCRP00010021388.1"/>
    <property type="gene ID" value="ENSCCRG00010009251.1"/>
</dbReference>
<reference evidence="1" key="2">
    <citation type="submission" date="2025-09" db="UniProtKB">
        <authorList>
            <consortium name="Ensembl"/>
        </authorList>
    </citation>
    <scope>IDENTIFICATION</scope>
</reference>
<dbReference type="PANTHER" id="PTHR14299">
    <property type="entry name" value="PHORBOL-12-MYRISTATE-13-ACETATE-INDUCED PROTEIN 1"/>
    <property type="match status" value="1"/>
</dbReference>
<sequence length="72" mass="8343">MLITSLYLTPRLLTILHRSAFVAVRRSQQPPLQAAVVECAQELRRVGDLLNWKYRLLELIIKLRKLQTDGKS</sequence>
<dbReference type="PANTHER" id="PTHR14299:SF0">
    <property type="entry name" value="PHORBOL-12-MYRISTATE-13-ACETATE-INDUCED PROTEIN 1"/>
    <property type="match status" value="1"/>
</dbReference>
<dbReference type="Pfam" id="PF15150">
    <property type="entry name" value="PMAIP1"/>
    <property type="match status" value="1"/>
</dbReference>
<organism evidence="1 2">
    <name type="scientific">Cyprinus carpio</name>
    <name type="common">Common carp</name>
    <dbReference type="NCBI Taxonomy" id="7962"/>
    <lineage>
        <taxon>Eukaryota</taxon>
        <taxon>Metazoa</taxon>
        <taxon>Chordata</taxon>
        <taxon>Craniata</taxon>
        <taxon>Vertebrata</taxon>
        <taxon>Euteleostomi</taxon>
        <taxon>Actinopterygii</taxon>
        <taxon>Neopterygii</taxon>
        <taxon>Teleostei</taxon>
        <taxon>Ostariophysi</taxon>
        <taxon>Cypriniformes</taxon>
        <taxon>Cyprinidae</taxon>
        <taxon>Cyprininae</taxon>
        <taxon>Cyprinus</taxon>
    </lineage>
</organism>
<keyword evidence="2" id="KW-1185">Reference proteome</keyword>
<dbReference type="AlphaFoldDB" id="A0A8C1Q8B2"/>
<dbReference type="Proteomes" id="UP000694427">
    <property type="component" value="Unplaced"/>
</dbReference>